<dbReference type="AlphaFoldDB" id="A0A840TVN6"/>
<dbReference type="PANTHER" id="PTHR30572">
    <property type="entry name" value="MEMBRANE COMPONENT OF TRANSPORTER-RELATED"/>
    <property type="match status" value="1"/>
</dbReference>
<keyword evidence="10" id="KW-1185">Reference proteome</keyword>
<feature type="domain" description="MacB-like periplasmic core" evidence="8">
    <location>
        <begin position="20"/>
        <end position="245"/>
    </location>
</feature>
<feature type="transmembrane region" description="Helical" evidence="6">
    <location>
        <begin position="286"/>
        <end position="308"/>
    </location>
</feature>
<dbReference type="Proteomes" id="UP000557307">
    <property type="component" value="Unassembled WGS sequence"/>
</dbReference>
<name>A0A840TVN6_9BACT</name>
<sequence length="797" mass="88900">MIKNYVKIALRNLKRHRAYTFINVVGLAMGIACAILIFTLVKYHLSFDTFHADSDRIFRVITEFHSEEVSLSGGVPGPLGKAFRNDYSFAEKVARVVAYDDQLLSLPLSRDNKKFQEEQGVAYADPEFFEIMDFPLVQGDKKTALKEPNTAIITQSVATRYFGRENPIDQTIRLDNRFDFKVTGVLKDLPATTDRRQEIYLSYANLKDQNAWLAGDDSWGGVFSSMNCFVLLKPGVTQATVEKALPSMSKKYYDAEGAKVFQFKLQPIADIHFNPELGGYVEKKNLWALALVGLFLVITACVNFVNLATAQALNRAKEIGVRKVLGGLRAQLFWQFIAETALITLFALVVAFGLALVALPSVNQLFESQLSINLFQDAWLLAFVSVLLVVVVFFSGSYPGLILAGFQPMQALKGKLAQKNVGGFTLRRGLVITQFAISQVLIIGTIVITDQMRFSKESDLGFDKDAVVMLPVPVRDQAKLSTLKSRVEQIAGVNESSFCFQAPASTSNMNTGLRYDTRTEDEVFSINMKVADAEYLSTFNLQLVAGRNVLPSDTVREFVVNETLVKKLGLKSAEEIIGKRLSVNGGTMTAPIVGVVKDFYNYSFRTDISPICIMSDLNRYQNYGVKINLDNVKPTLTAIEKIWSETFPEFVYKQEFLDERIAKFYELDAIMLQLIQFFAGVAIFICCLGLYGLISFMAAQKTKEIGIRKVLGASVENILWLFGKEFVRLVVLAFVVAAPLAWWVMNKWLAEFKYKIEIGADIFVLAIGTTLLIAAITVGYRSISAALMNPVKSLRSE</sequence>
<feature type="domain" description="MacB-like periplasmic core" evidence="8">
    <location>
        <begin position="440"/>
        <end position="621"/>
    </location>
</feature>
<dbReference type="Pfam" id="PF02687">
    <property type="entry name" value="FtsX"/>
    <property type="match status" value="2"/>
</dbReference>
<dbReference type="GO" id="GO:0005886">
    <property type="term" value="C:plasma membrane"/>
    <property type="evidence" value="ECO:0007669"/>
    <property type="project" value="UniProtKB-SubCell"/>
</dbReference>
<evidence type="ECO:0000256" key="3">
    <source>
        <dbReference type="ARBA" id="ARBA00022692"/>
    </source>
</evidence>
<evidence type="ECO:0000259" key="7">
    <source>
        <dbReference type="Pfam" id="PF02687"/>
    </source>
</evidence>
<evidence type="ECO:0000256" key="2">
    <source>
        <dbReference type="ARBA" id="ARBA00022475"/>
    </source>
</evidence>
<keyword evidence="3 6" id="KW-0812">Transmembrane</keyword>
<feature type="transmembrane region" description="Helical" evidence="6">
    <location>
        <begin position="21"/>
        <end position="41"/>
    </location>
</feature>
<dbReference type="Pfam" id="PF12704">
    <property type="entry name" value="MacB_PCD"/>
    <property type="match status" value="2"/>
</dbReference>
<feature type="transmembrane region" description="Helical" evidence="6">
    <location>
        <begin position="726"/>
        <end position="746"/>
    </location>
</feature>
<evidence type="ECO:0000256" key="6">
    <source>
        <dbReference type="SAM" id="Phobius"/>
    </source>
</evidence>
<dbReference type="InterPro" id="IPR050250">
    <property type="entry name" value="Macrolide_Exporter_MacB"/>
</dbReference>
<dbReference type="InterPro" id="IPR003838">
    <property type="entry name" value="ABC3_permease_C"/>
</dbReference>
<evidence type="ECO:0000256" key="1">
    <source>
        <dbReference type="ARBA" id="ARBA00004651"/>
    </source>
</evidence>
<evidence type="ECO:0000256" key="4">
    <source>
        <dbReference type="ARBA" id="ARBA00022989"/>
    </source>
</evidence>
<protein>
    <submittedName>
        <fullName evidence="9">Putative permease</fullName>
    </submittedName>
</protein>
<dbReference type="PROSITE" id="PS51257">
    <property type="entry name" value="PROKAR_LIPOPROTEIN"/>
    <property type="match status" value="1"/>
</dbReference>
<evidence type="ECO:0000313" key="10">
    <source>
        <dbReference type="Proteomes" id="UP000557307"/>
    </source>
</evidence>
<dbReference type="PANTHER" id="PTHR30572:SF18">
    <property type="entry name" value="ABC-TYPE MACROLIDE FAMILY EXPORT SYSTEM PERMEASE COMPONENT 2"/>
    <property type="match status" value="1"/>
</dbReference>
<evidence type="ECO:0000259" key="8">
    <source>
        <dbReference type="Pfam" id="PF12704"/>
    </source>
</evidence>
<comment type="subcellular location">
    <subcellularLocation>
        <location evidence="1">Cell membrane</location>
        <topology evidence="1">Multi-pass membrane protein</topology>
    </subcellularLocation>
</comment>
<feature type="transmembrane region" description="Helical" evidence="6">
    <location>
        <begin position="426"/>
        <end position="448"/>
    </location>
</feature>
<feature type="domain" description="ABC3 transporter permease C-terminal" evidence="7">
    <location>
        <begin position="291"/>
        <end position="406"/>
    </location>
</feature>
<dbReference type="EMBL" id="JACHGF010000006">
    <property type="protein sequence ID" value="MBB5285642.1"/>
    <property type="molecule type" value="Genomic_DNA"/>
</dbReference>
<feature type="transmembrane region" description="Helical" evidence="6">
    <location>
        <begin position="758"/>
        <end position="780"/>
    </location>
</feature>
<feature type="domain" description="ABC3 transporter permease C-terminal" evidence="7">
    <location>
        <begin position="677"/>
        <end position="781"/>
    </location>
</feature>
<feature type="transmembrane region" description="Helical" evidence="6">
    <location>
        <begin position="332"/>
        <end position="359"/>
    </location>
</feature>
<keyword evidence="5 6" id="KW-0472">Membrane</keyword>
<accession>A0A840TVN6</accession>
<organism evidence="9 10">
    <name type="scientific">Rhabdobacter roseus</name>
    <dbReference type="NCBI Taxonomy" id="1655419"/>
    <lineage>
        <taxon>Bacteria</taxon>
        <taxon>Pseudomonadati</taxon>
        <taxon>Bacteroidota</taxon>
        <taxon>Cytophagia</taxon>
        <taxon>Cytophagales</taxon>
        <taxon>Cytophagaceae</taxon>
        <taxon>Rhabdobacter</taxon>
    </lineage>
</organism>
<dbReference type="InterPro" id="IPR025857">
    <property type="entry name" value="MacB_PCD"/>
</dbReference>
<evidence type="ECO:0000313" key="9">
    <source>
        <dbReference type="EMBL" id="MBB5285642.1"/>
    </source>
</evidence>
<proteinExistence type="predicted"/>
<feature type="transmembrane region" description="Helical" evidence="6">
    <location>
        <begin position="677"/>
        <end position="699"/>
    </location>
</feature>
<keyword evidence="4 6" id="KW-1133">Transmembrane helix</keyword>
<reference evidence="9 10" key="1">
    <citation type="submission" date="2020-08" db="EMBL/GenBank/DDBJ databases">
        <title>Genomic Encyclopedia of Type Strains, Phase IV (KMG-IV): sequencing the most valuable type-strain genomes for metagenomic binning, comparative biology and taxonomic classification.</title>
        <authorList>
            <person name="Goeker M."/>
        </authorList>
    </citation>
    <scope>NUCLEOTIDE SEQUENCE [LARGE SCALE GENOMIC DNA]</scope>
    <source>
        <strain evidence="9 10">DSM 105074</strain>
    </source>
</reference>
<dbReference type="GO" id="GO:0022857">
    <property type="term" value="F:transmembrane transporter activity"/>
    <property type="evidence" value="ECO:0007669"/>
    <property type="project" value="TreeGrafter"/>
</dbReference>
<dbReference type="RefSeq" id="WP_184176011.1">
    <property type="nucleotide sequence ID" value="NZ_JACHGF010000006.1"/>
</dbReference>
<feature type="transmembrane region" description="Helical" evidence="6">
    <location>
        <begin position="379"/>
        <end position="406"/>
    </location>
</feature>
<comment type="caution">
    <text evidence="9">The sequence shown here is derived from an EMBL/GenBank/DDBJ whole genome shotgun (WGS) entry which is preliminary data.</text>
</comment>
<gene>
    <name evidence="9" type="ORF">HNQ92_003802</name>
</gene>
<evidence type="ECO:0000256" key="5">
    <source>
        <dbReference type="ARBA" id="ARBA00023136"/>
    </source>
</evidence>
<keyword evidence="2" id="KW-1003">Cell membrane</keyword>